<evidence type="ECO:0000259" key="10">
    <source>
        <dbReference type="PROSITE" id="PS51007"/>
    </source>
</evidence>
<keyword evidence="9" id="KW-0732">Signal</keyword>
<evidence type="ECO:0000256" key="4">
    <source>
        <dbReference type="ARBA" id="ARBA00022982"/>
    </source>
</evidence>
<evidence type="ECO:0000313" key="11">
    <source>
        <dbReference type="EMBL" id="CAA9265903.1"/>
    </source>
</evidence>
<dbReference type="EMBL" id="CADCTQ010000239">
    <property type="protein sequence ID" value="CAA9265903.1"/>
    <property type="molecule type" value="Genomic_DNA"/>
</dbReference>
<evidence type="ECO:0000256" key="9">
    <source>
        <dbReference type="SAM" id="SignalP"/>
    </source>
</evidence>
<name>A0A6J4IYR4_9SPHI</name>
<gene>
    <name evidence="11" type="ORF">AVDCRST_MAG56-2772</name>
</gene>
<dbReference type="PROSITE" id="PS51007">
    <property type="entry name" value="CYTC"/>
    <property type="match status" value="1"/>
</dbReference>
<dbReference type="InterPro" id="IPR036909">
    <property type="entry name" value="Cyt_c-like_dom_sf"/>
</dbReference>
<dbReference type="Pfam" id="PF02085">
    <property type="entry name" value="Cytochrom_CIII"/>
    <property type="match status" value="1"/>
</dbReference>
<dbReference type="SUPFAM" id="SSF46626">
    <property type="entry name" value="Cytochrome c"/>
    <property type="match status" value="1"/>
</dbReference>
<feature type="region of interest" description="Disordered" evidence="7">
    <location>
        <begin position="27"/>
        <end position="50"/>
    </location>
</feature>
<dbReference type="PANTHER" id="PTHR39425">
    <property type="entry name" value="LIPOPROTEIN CYTOCHROME C"/>
    <property type="match status" value="1"/>
</dbReference>
<evidence type="ECO:0000256" key="6">
    <source>
        <dbReference type="PROSITE-ProRule" id="PRU00433"/>
    </source>
</evidence>
<keyword evidence="2 6" id="KW-0349">Heme</keyword>
<organism evidence="11">
    <name type="scientific">uncultured Cytophagales bacterium</name>
    <dbReference type="NCBI Taxonomy" id="158755"/>
    <lineage>
        <taxon>Bacteria</taxon>
        <taxon>Pseudomonadati</taxon>
        <taxon>Bacteroidota</taxon>
        <taxon>Sphingobacteriia</taxon>
        <taxon>Sphingobacteriales</taxon>
        <taxon>environmental samples</taxon>
    </lineage>
</organism>
<feature type="signal peptide" evidence="9">
    <location>
        <begin position="1"/>
        <end position="17"/>
    </location>
</feature>
<dbReference type="GO" id="GO:0009055">
    <property type="term" value="F:electron transfer activity"/>
    <property type="evidence" value="ECO:0007669"/>
    <property type="project" value="InterPro"/>
</dbReference>
<keyword evidence="1" id="KW-0813">Transport</keyword>
<keyword evidence="3 6" id="KW-0479">Metal-binding</keyword>
<dbReference type="Gene3D" id="3.90.10.10">
    <property type="entry name" value="Cytochrome C3"/>
    <property type="match status" value="2"/>
</dbReference>
<keyword evidence="5 6" id="KW-0408">Iron</keyword>
<feature type="transmembrane region" description="Helical" evidence="8">
    <location>
        <begin position="183"/>
        <end position="208"/>
    </location>
</feature>
<accession>A0A6J4IYR4</accession>
<dbReference type="GO" id="GO:0020037">
    <property type="term" value="F:heme binding"/>
    <property type="evidence" value="ECO:0007669"/>
    <property type="project" value="InterPro"/>
</dbReference>
<dbReference type="InterPro" id="IPR020942">
    <property type="entry name" value="Cyt_c_III_dom"/>
</dbReference>
<keyword evidence="8" id="KW-0472">Membrane</keyword>
<evidence type="ECO:0000256" key="2">
    <source>
        <dbReference type="ARBA" id="ARBA00022617"/>
    </source>
</evidence>
<dbReference type="CDD" id="cd08168">
    <property type="entry name" value="Cytochrom_C3"/>
    <property type="match status" value="1"/>
</dbReference>
<feature type="region of interest" description="Disordered" evidence="7">
    <location>
        <begin position="148"/>
        <end position="168"/>
    </location>
</feature>
<dbReference type="Pfam" id="PF00034">
    <property type="entry name" value="Cytochrom_C"/>
    <property type="match status" value="1"/>
</dbReference>
<evidence type="ECO:0000256" key="7">
    <source>
        <dbReference type="SAM" id="MobiDB-lite"/>
    </source>
</evidence>
<dbReference type="InterPro" id="IPR036280">
    <property type="entry name" value="Multihaem_cyt_sf"/>
</dbReference>
<evidence type="ECO:0000256" key="3">
    <source>
        <dbReference type="ARBA" id="ARBA00022723"/>
    </source>
</evidence>
<feature type="chain" id="PRO_5026901746" evidence="9">
    <location>
        <begin position="18"/>
        <end position="437"/>
    </location>
</feature>
<proteinExistence type="predicted"/>
<evidence type="ECO:0000256" key="1">
    <source>
        <dbReference type="ARBA" id="ARBA00022448"/>
    </source>
</evidence>
<protein>
    <submittedName>
        <fullName evidence="11">Molybdopterin oxidoreductase subunit, predicted chaperone protein HtpG</fullName>
    </submittedName>
</protein>
<dbReference type="SUPFAM" id="SSF48695">
    <property type="entry name" value="Multiheme cytochromes"/>
    <property type="match status" value="1"/>
</dbReference>
<dbReference type="InterPro" id="IPR009056">
    <property type="entry name" value="Cyt_c-like_dom"/>
</dbReference>
<feature type="domain" description="Cytochrome c" evidence="10">
    <location>
        <begin position="52"/>
        <end position="145"/>
    </location>
</feature>
<keyword evidence="8" id="KW-1133">Transmembrane helix</keyword>
<sequence length="437" mass="47428">MLFCCFLWLAAPTPTQAQENNAEAQLPGDVVDKDGDASIPAGGSQPRTQDPAAVAEGKTLFNNNCATCHAVSNEVVVGPGLKGINERRQLDWLINWIRNPQKVIESGDKYAVDLFNKYNKQVMPAFGDLTDQQIQSILSYVDVASSGENENTATGGDAEGKLVPSGTGGPNAKTDGALGSTSFTIILVALLVILLLVLLVLIMIVSLLSKFLSDKKDLAPEDREVLQQRVNWKGIAGSSAFKGGVALIFALVVGKVANDQVMSIGIQQGYAPKQPIAYSHKLHAGQYQIDCNYCHTTVTKAKTASIPSLNICMNCHGVIKTASPQIQKIYAAIEQNKPVEWVRVHNLPDFAYFNHAQHVNVGQVACQTCHGEIQNMEVVQHIAPLTMGWCIDCHRKTEVEGKDNAYYDKLVALHSTQTKEPMRVADIGGLECSKCHY</sequence>
<keyword evidence="8" id="KW-0812">Transmembrane</keyword>
<keyword evidence="4" id="KW-0249">Electron transport</keyword>
<dbReference type="Gene3D" id="1.10.760.10">
    <property type="entry name" value="Cytochrome c-like domain"/>
    <property type="match status" value="1"/>
</dbReference>
<dbReference type="GO" id="GO:0046872">
    <property type="term" value="F:metal ion binding"/>
    <property type="evidence" value="ECO:0007669"/>
    <property type="project" value="UniProtKB-KW"/>
</dbReference>
<evidence type="ECO:0000256" key="5">
    <source>
        <dbReference type="ARBA" id="ARBA00023004"/>
    </source>
</evidence>
<evidence type="ECO:0000256" key="8">
    <source>
        <dbReference type="SAM" id="Phobius"/>
    </source>
</evidence>
<reference evidence="11" key="1">
    <citation type="submission" date="2020-02" db="EMBL/GenBank/DDBJ databases">
        <authorList>
            <person name="Meier V. D."/>
        </authorList>
    </citation>
    <scope>NUCLEOTIDE SEQUENCE</scope>
    <source>
        <strain evidence="11">AVDCRST_MAG56</strain>
    </source>
</reference>
<dbReference type="PANTHER" id="PTHR39425:SF1">
    <property type="entry name" value="CYTOCHROME C7-LIKE DOMAIN-CONTAINING PROTEIN"/>
    <property type="match status" value="1"/>
</dbReference>
<dbReference type="AlphaFoldDB" id="A0A6J4IYR4"/>